<dbReference type="GO" id="GO:0003677">
    <property type="term" value="F:DNA binding"/>
    <property type="evidence" value="ECO:0007669"/>
    <property type="project" value="UniProtKB-KW"/>
</dbReference>
<dbReference type="Pfam" id="PF04542">
    <property type="entry name" value="Sigma70_r2"/>
    <property type="match status" value="1"/>
</dbReference>
<dbReference type="InterPro" id="IPR007627">
    <property type="entry name" value="RNA_pol_sigma70_r2"/>
</dbReference>
<dbReference type="InterPro" id="IPR007624">
    <property type="entry name" value="RNA_pol_sigma70_r3"/>
</dbReference>
<comment type="caution">
    <text evidence="8">The sequence shown here is derived from an EMBL/GenBank/DDBJ whole genome shotgun (WGS) entry which is preliminary data.</text>
</comment>
<organism evidence="8 9">
    <name type="scientific">Enemella evansiae</name>
    <dbReference type="NCBI Taxonomy" id="2016499"/>
    <lineage>
        <taxon>Bacteria</taxon>
        <taxon>Bacillati</taxon>
        <taxon>Actinomycetota</taxon>
        <taxon>Actinomycetes</taxon>
        <taxon>Propionibacteriales</taxon>
        <taxon>Propionibacteriaceae</taxon>
        <taxon>Enemella</taxon>
    </lineage>
</organism>
<dbReference type="Pfam" id="PF04539">
    <property type="entry name" value="Sigma70_r3"/>
    <property type="match status" value="1"/>
</dbReference>
<dbReference type="Proteomes" id="UP000215896">
    <property type="component" value="Unassembled WGS sequence"/>
</dbReference>
<accession>A0A255G149</accession>
<feature type="domain" description="RNA polymerase sigma-70 region 4" evidence="7">
    <location>
        <begin position="215"/>
        <end position="267"/>
    </location>
</feature>
<dbReference type="RefSeq" id="WP_094407241.1">
    <property type="nucleotide sequence ID" value="NZ_NMVO01000019.1"/>
</dbReference>
<dbReference type="CDD" id="cd06171">
    <property type="entry name" value="Sigma70_r4"/>
    <property type="match status" value="1"/>
</dbReference>
<evidence type="ECO:0000313" key="8">
    <source>
        <dbReference type="EMBL" id="OYO07893.1"/>
    </source>
</evidence>
<evidence type="ECO:0008006" key="10">
    <source>
        <dbReference type="Google" id="ProtNLM"/>
    </source>
</evidence>
<dbReference type="Gene3D" id="1.20.120.1810">
    <property type="match status" value="1"/>
</dbReference>
<dbReference type="EMBL" id="NMVO01000019">
    <property type="protein sequence ID" value="OYO07893.1"/>
    <property type="molecule type" value="Genomic_DNA"/>
</dbReference>
<evidence type="ECO:0000256" key="3">
    <source>
        <dbReference type="ARBA" id="ARBA00023125"/>
    </source>
</evidence>
<evidence type="ECO:0000256" key="2">
    <source>
        <dbReference type="ARBA" id="ARBA00023082"/>
    </source>
</evidence>
<dbReference type="InterPro" id="IPR036388">
    <property type="entry name" value="WH-like_DNA-bd_sf"/>
</dbReference>
<dbReference type="InterPro" id="IPR050239">
    <property type="entry name" value="Sigma-70_RNA_pol_init_factors"/>
</dbReference>
<dbReference type="GO" id="GO:0016987">
    <property type="term" value="F:sigma factor activity"/>
    <property type="evidence" value="ECO:0007669"/>
    <property type="project" value="UniProtKB-KW"/>
</dbReference>
<evidence type="ECO:0000259" key="6">
    <source>
        <dbReference type="Pfam" id="PF04542"/>
    </source>
</evidence>
<keyword evidence="4" id="KW-0804">Transcription</keyword>
<name>A0A255G149_9ACTN</name>
<dbReference type="GO" id="GO:0006352">
    <property type="term" value="P:DNA-templated transcription initiation"/>
    <property type="evidence" value="ECO:0007669"/>
    <property type="project" value="InterPro"/>
</dbReference>
<dbReference type="Gene3D" id="1.10.10.10">
    <property type="entry name" value="Winged helix-like DNA-binding domain superfamily/Winged helix DNA-binding domain"/>
    <property type="match status" value="2"/>
</dbReference>
<dbReference type="PANTHER" id="PTHR30603">
    <property type="entry name" value="RNA POLYMERASE SIGMA FACTOR RPO"/>
    <property type="match status" value="1"/>
</dbReference>
<feature type="domain" description="RNA polymerase sigma-70 region 3" evidence="5">
    <location>
        <begin position="147"/>
        <end position="185"/>
    </location>
</feature>
<dbReference type="SUPFAM" id="SSF88946">
    <property type="entry name" value="Sigma2 domain of RNA polymerase sigma factors"/>
    <property type="match status" value="1"/>
</dbReference>
<evidence type="ECO:0000256" key="4">
    <source>
        <dbReference type="ARBA" id="ARBA00023163"/>
    </source>
</evidence>
<dbReference type="InterPro" id="IPR013325">
    <property type="entry name" value="RNA_pol_sigma_r2"/>
</dbReference>
<proteinExistence type="predicted"/>
<keyword evidence="2" id="KW-0731">Sigma factor</keyword>
<dbReference type="InterPro" id="IPR013324">
    <property type="entry name" value="RNA_pol_sigma_r3/r4-like"/>
</dbReference>
<dbReference type="OrthoDB" id="3745243at2"/>
<protein>
    <recommendedName>
        <fullName evidence="10">Sigma-70 family RNA polymerase sigma factor</fullName>
    </recommendedName>
</protein>
<dbReference type="InterPro" id="IPR007630">
    <property type="entry name" value="RNA_pol_sigma70_r4"/>
</dbReference>
<dbReference type="PANTHER" id="PTHR30603:SF47">
    <property type="entry name" value="RNA POLYMERASE SIGMA FACTOR SIGD, CHLOROPLASTIC"/>
    <property type="match status" value="1"/>
</dbReference>
<dbReference type="Pfam" id="PF04545">
    <property type="entry name" value="Sigma70_r4"/>
    <property type="match status" value="1"/>
</dbReference>
<dbReference type="AlphaFoldDB" id="A0A255G149"/>
<reference evidence="8 9" key="1">
    <citation type="submission" date="2017-07" db="EMBL/GenBank/DDBJ databases">
        <title>Draft whole genome sequences of clinical Proprionibacteriaceae strains.</title>
        <authorList>
            <person name="Bernier A.-M."/>
            <person name="Bernard K."/>
            <person name="Domingo M.-C."/>
        </authorList>
    </citation>
    <scope>NUCLEOTIDE SEQUENCE [LARGE SCALE GENOMIC DNA]</scope>
    <source>
        <strain evidence="8 9">NML 030167</strain>
    </source>
</reference>
<keyword evidence="1" id="KW-0805">Transcription regulation</keyword>
<evidence type="ECO:0000259" key="7">
    <source>
        <dbReference type="Pfam" id="PF04545"/>
    </source>
</evidence>
<sequence length="278" mass="30831">MEYCTVEAAEVLSAAEEIELARRIEVGLYADRLHQAGGHPAATMAQLDWLVAEGESAAERFLMANVRLVSMVSRPMARATGACEPDLFQEGFAALVTALYRFDHRHGTRFATYALPWIRSGVAEAIGRQQVSPAPIDRVRIRQQWWRLAQSLRREPSAAEVAELLGVPANRVERAMHAEATVLLFDGANHHEPADPTAQQRLSRVVDAPAPVHDWLAALPSLEARVLWLRFGFAGEVTSYAEAGRILHLDASRVRRLEHRGLDRLREVCHTDDLPAAG</sequence>
<evidence type="ECO:0000256" key="1">
    <source>
        <dbReference type="ARBA" id="ARBA00023015"/>
    </source>
</evidence>
<evidence type="ECO:0000259" key="5">
    <source>
        <dbReference type="Pfam" id="PF04539"/>
    </source>
</evidence>
<dbReference type="SUPFAM" id="SSF88659">
    <property type="entry name" value="Sigma3 and sigma4 domains of RNA polymerase sigma factors"/>
    <property type="match status" value="2"/>
</dbReference>
<dbReference type="InterPro" id="IPR000943">
    <property type="entry name" value="RNA_pol_sigma70"/>
</dbReference>
<keyword evidence="9" id="KW-1185">Reference proteome</keyword>
<feature type="domain" description="RNA polymerase sigma-70 region 2" evidence="6">
    <location>
        <begin position="86"/>
        <end position="130"/>
    </location>
</feature>
<evidence type="ECO:0000313" key="9">
    <source>
        <dbReference type="Proteomes" id="UP000215896"/>
    </source>
</evidence>
<gene>
    <name evidence="8" type="ORF">CGZ94_20715</name>
</gene>
<keyword evidence="3" id="KW-0238">DNA-binding</keyword>
<dbReference type="PRINTS" id="PR00046">
    <property type="entry name" value="SIGMA70FCT"/>
</dbReference>